<dbReference type="Pfam" id="PF13202">
    <property type="entry name" value="EF-hand_5"/>
    <property type="match status" value="2"/>
</dbReference>
<keyword evidence="9" id="KW-0677">Repeat</keyword>
<dbReference type="InterPro" id="IPR032706">
    <property type="entry name" value="Spt6_HHH"/>
</dbReference>
<dbReference type="Pfam" id="PF22706">
    <property type="entry name" value="Tex_central_region"/>
    <property type="match status" value="1"/>
</dbReference>
<dbReference type="InterPro" id="IPR017072">
    <property type="entry name" value="TF_Spt6"/>
</dbReference>
<dbReference type="FunFam" id="3.30.505.10:FF:000030">
    <property type="entry name" value="Transcription elongation factor spt6"/>
    <property type="match status" value="1"/>
</dbReference>
<dbReference type="EC" id="3.4.19.12" evidence="4"/>
<feature type="domain" description="DUSP" evidence="26">
    <location>
        <begin position="2086"/>
        <end position="2339"/>
    </location>
</feature>
<reference evidence="28" key="1">
    <citation type="submission" date="2011-05" db="EMBL/GenBank/DDBJ databases">
        <authorList>
            <person name="Richards S.R."/>
            <person name="Qu J."/>
            <person name="Jiang H."/>
            <person name="Jhangiani S.N."/>
            <person name="Agravi P."/>
            <person name="Goodspeed R."/>
            <person name="Gross S."/>
            <person name="Mandapat C."/>
            <person name="Jackson L."/>
            <person name="Mathew T."/>
            <person name="Pu L."/>
            <person name="Thornton R."/>
            <person name="Saada N."/>
            <person name="Wilczek-Boney K.B."/>
            <person name="Lee S."/>
            <person name="Kovar C."/>
            <person name="Wu Y."/>
            <person name="Scherer S.E."/>
            <person name="Worley K.C."/>
            <person name="Muzny D.M."/>
            <person name="Gibbs R."/>
        </authorList>
    </citation>
    <scope>NUCLEOTIDE SEQUENCE</scope>
    <source>
        <strain evidence="28">Brora</strain>
    </source>
</reference>
<dbReference type="Pfam" id="PF14641">
    <property type="entry name" value="HTH_44"/>
    <property type="match status" value="1"/>
</dbReference>
<feature type="region of interest" description="Disordered" evidence="21">
    <location>
        <begin position="1"/>
        <end position="51"/>
    </location>
</feature>
<keyword evidence="6" id="KW-0597">Phosphoprotein</keyword>
<dbReference type="InterPro" id="IPR038765">
    <property type="entry name" value="Papain-like_cys_pep_sf"/>
</dbReference>
<dbReference type="Gene3D" id="1.10.10.650">
    <property type="entry name" value="RuvA domain 2-like"/>
    <property type="match status" value="1"/>
</dbReference>
<keyword evidence="10" id="KW-0833">Ubl conjugation pathway</keyword>
<name>T1J6G6_STRMM</name>
<dbReference type="SUPFAM" id="SSF54001">
    <property type="entry name" value="Cysteine proteinases"/>
    <property type="match status" value="1"/>
</dbReference>
<feature type="region of interest" description="Disordered" evidence="21">
    <location>
        <begin position="1655"/>
        <end position="1686"/>
    </location>
</feature>
<evidence type="ECO:0000256" key="3">
    <source>
        <dbReference type="ARBA" id="ARBA00009253"/>
    </source>
</evidence>
<dbReference type="GO" id="GO:0006508">
    <property type="term" value="P:proteolysis"/>
    <property type="evidence" value="ECO:0007669"/>
    <property type="project" value="UniProtKB-KW"/>
</dbReference>
<evidence type="ECO:0000256" key="13">
    <source>
        <dbReference type="ARBA" id="ARBA00022837"/>
    </source>
</evidence>
<dbReference type="Pfam" id="PF14632">
    <property type="entry name" value="SPT6_acidic"/>
    <property type="match status" value="1"/>
</dbReference>
<dbReference type="InterPro" id="IPR018247">
    <property type="entry name" value="EF_Hand_1_Ca_BS"/>
</dbReference>
<keyword evidence="12" id="KW-0788">Thiol protease</keyword>
<dbReference type="Gene3D" id="3.30.505.10">
    <property type="entry name" value="SH2 domain"/>
    <property type="match status" value="2"/>
</dbReference>
<dbReference type="PROSITE" id="PS00973">
    <property type="entry name" value="USP_2"/>
    <property type="match status" value="1"/>
</dbReference>
<accession>T1J6G6</accession>
<feature type="compositionally biased region" description="Acidic residues" evidence="21">
    <location>
        <begin position="187"/>
        <end position="206"/>
    </location>
</feature>
<dbReference type="PROSITE" id="PS50222">
    <property type="entry name" value="EF_HAND_2"/>
    <property type="match status" value="2"/>
</dbReference>
<dbReference type="SUPFAM" id="SSF158832">
    <property type="entry name" value="Tex N-terminal region-like"/>
    <property type="match status" value="1"/>
</dbReference>
<evidence type="ECO:0000256" key="1">
    <source>
        <dbReference type="ARBA" id="ARBA00000707"/>
    </source>
</evidence>
<dbReference type="eggNOG" id="KOG1870">
    <property type="taxonomic scope" value="Eukaryota"/>
</dbReference>
<evidence type="ECO:0000256" key="4">
    <source>
        <dbReference type="ARBA" id="ARBA00012759"/>
    </source>
</evidence>
<keyword evidence="11" id="KW-0378">Hydrolase</keyword>
<dbReference type="InterPro" id="IPR035927">
    <property type="entry name" value="DUSP-like_sf"/>
</dbReference>
<dbReference type="InterPro" id="IPR011992">
    <property type="entry name" value="EF-hand-dom_pair"/>
</dbReference>
<feature type="domain" description="S1 motif" evidence="23">
    <location>
        <begin position="1208"/>
        <end position="1263"/>
    </location>
</feature>
<keyword evidence="16" id="KW-0143">Chaperone</keyword>
<dbReference type="PROSITE" id="PS00018">
    <property type="entry name" value="EF_HAND_1"/>
    <property type="match status" value="3"/>
</dbReference>
<comment type="catalytic activity">
    <reaction evidence="1">
        <text>Thiol-dependent hydrolysis of ester, thioester, amide, peptide and isopeptide bonds formed by the C-terminal Gly of ubiquitin (a 76-residue protein attached to proteins as an intracellular targeting signal).</text>
        <dbReference type="EC" id="3.4.19.12"/>
    </reaction>
</comment>
<dbReference type="PANTHER" id="PTHR10145">
    <property type="entry name" value="TRANSCRIPTION ELONGATION FACTOR SPT6"/>
    <property type="match status" value="1"/>
</dbReference>
<dbReference type="eggNOG" id="KOG0044">
    <property type="taxonomic scope" value="Eukaryota"/>
</dbReference>
<comment type="similarity">
    <text evidence="3">Belongs to the SPT6 family.</text>
</comment>
<evidence type="ECO:0000256" key="10">
    <source>
        <dbReference type="ARBA" id="ARBA00022786"/>
    </source>
</evidence>
<feature type="compositionally biased region" description="Basic and acidic residues" evidence="21">
    <location>
        <begin position="114"/>
        <end position="131"/>
    </location>
</feature>
<dbReference type="InterPro" id="IPR035019">
    <property type="entry name" value="Spt6_SH2_N"/>
</dbReference>
<keyword evidence="7" id="KW-0645">Protease</keyword>
<dbReference type="InterPro" id="IPR041692">
    <property type="entry name" value="HHH_9"/>
</dbReference>
<dbReference type="InterPro" id="IPR055179">
    <property type="entry name" value="Tex-like_central_region"/>
</dbReference>
<dbReference type="SUPFAM" id="SSF47781">
    <property type="entry name" value="RuvA domain 2-like"/>
    <property type="match status" value="2"/>
</dbReference>
<dbReference type="SMART" id="SM00054">
    <property type="entry name" value="EFh"/>
    <property type="match status" value="3"/>
</dbReference>
<dbReference type="CDD" id="cd09918">
    <property type="entry name" value="SH2_Nterm_SPT6_like"/>
    <property type="match status" value="1"/>
</dbReference>
<feature type="region of interest" description="Disordered" evidence="21">
    <location>
        <begin position="70"/>
        <end position="163"/>
    </location>
</feature>
<dbReference type="PROSITE" id="PS50126">
    <property type="entry name" value="S1"/>
    <property type="match status" value="1"/>
</dbReference>
<dbReference type="EMBL" id="JH431878">
    <property type="status" value="NOT_ANNOTATED_CDS"/>
    <property type="molecule type" value="Genomic_DNA"/>
</dbReference>
<evidence type="ECO:0000256" key="9">
    <source>
        <dbReference type="ARBA" id="ARBA00022737"/>
    </source>
</evidence>
<dbReference type="FunFam" id="1.10.238.10:FF:000081">
    <property type="entry name" value="Ubiquitin carboxyl-terminal hydrolase 32"/>
    <property type="match status" value="1"/>
</dbReference>
<dbReference type="GO" id="GO:0004843">
    <property type="term" value="F:cysteine-type deubiquitinase activity"/>
    <property type="evidence" value="ECO:0007669"/>
    <property type="project" value="UniProtKB-EC"/>
</dbReference>
<dbReference type="PANTHER" id="PTHR10145:SF6">
    <property type="entry name" value="TRANSCRIPTION ELONGATION FACTOR SPT6"/>
    <property type="match status" value="1"/>
</dbReference>
<keyword evidence="14" id="KW-0175">Coiled coil</keyword>
<feature type="region of interest" description="Disordered" evidence="21">
    <location>
        <begin position="2139"/>
        <end position="2175"/>
    </location>
</feature>
<feature type="region of interest" description="Disordered" evidence="21">
    <location>
        <begin position="1594"/>
        <end position="1622"/>
    </location>
</feature>
<evidence type="ECO:0000259" key="26">
    <source>
        <dbReference type="PROSITE" id="PS51283"/>
    </source>
</evidence>
<dbReference type="SMART" id="SM00732">
    <property type="entry name" value="YqgFc"/>
    <property type="match status" value="1"/>
</dbReference>
<dbReference type="InterPro" id="IPR035018">
    <property type="entry name" value="Spt6_SH2_C"/>
</dbReference>
<evidence type="ECO:0000256" key="19">
    <source>
        <dbReference type="ARBA" id="ARBA00071642"/>
    </source>
</evidence>
<evidence type="ECO:0000256" key="15">
    <source>
        <dbReference type="ARBA" id="ARBA00023163"/>
    </source>
</evidence>
<organism evidence="27 28">
    <name type="scientific">Strigamia maritima</name>
    <name type="common">European centipede</name>
    <name type="synonym">Geophilus maritimus</name>
    <dbReference type="NCBI Taxonomy" id="126957"/>
    <lineage>
        <taxon>Eukaryota</taxon>
        <taxon>Metazoa</taxon>
        <taxon>Ecdysozoa</taxon>
        <taxon>Arthropoda</taxon>
        <taxon>Myriapoda</taxon>
        <taxon>Chilopoda</taxon>
        <taxon>Pleurostigmophora</taxon>
        <taxon>Geophilomorpha</taxon>
        <taxon>Linotaeniidae</taxon>
        <taxon>Strigamia</taxon>
    </lineage>
</organism>
<dbReference type="SUPFAM" id="SSF53098">
    <property type="entry name" value="Ribonuclease H-like"/>
    <property type="match status" value="1"/>
</dbReference>
<dbReference type="SUPFAM" id="SSF47473">
    <property type="entry name" value="EF-hand"/>
    <property type="match status" value="2"/>
</dbReference>
<keyword evidence="13" id="KW-0106">Calcium</keyword>
<evidence type="ECO:0000256" key="14">
    <source>
        <dbReference type="ARBA" id="ARBA00023054"/>
    </source>
</evidence>
<evidence type="ECO:0000256" key="2">
    <source>
        <dbReference type="ARBA" id="ARBA00004123"/>
    </source>
</evidence>
<dbReference type="GO" id="GO:0003677">
    <property type="term" value="F:DNA binding"/>
    <property type="evidence" value="ECO:0007669"/>
    <property type="project" value="InterPro"/>
</dbReference>
<dbReference type="Pfam" id="PF00443">
    <property type="entry name" value="UCH"/>
    <property type="match status" value="1"/>
</dbReference>
<dbReference type="Pfam" id="PF14635">
    <property type="entry name" value="HHH_7"/>
    <property type="match status" value="1"/>
</dbReference>
<dbReference type="SMART" id="SM00252">
    <property type="entry name" value="SH2"/>
    <property type="match status" value="1"/>
</dbReference>
<dbReference type="Gene3D" id="3.30.2230.10">
    <property type="entry name" value="DUSP-like"/>
    <property type="match status" value="1"/>
</dbReference>
<dbReference type="Gene3D" id="1.10.238.10">
    <property type="entry name" value="EF-hand"/>
    <property type="match status" value="2"/>
</dbReference>
<evidence type="ECO:0000256" key="18">
    <source>
        <dbReference type="ARBA" id="ARBA00070625"/>
    </source>
</evidence>
<keyword evidence="15" id="KW-0804">Transcription</keyword>
<sequence>MTMKMTMKAYDQNADDVKDLIDDEEHSSESDDESIGRKRKQHDDHYDDDRLEDEDYDLIEENLGVKVQRRQFKRVRRLEDDESDEEEQHVALRPEVEREAIANELFEGVDEDGGERRPVETHDEDQYKDLSESEGEYSDTDGFIVDDDGQPITKTKRRRPRYTDAALQEAQDIFGVEFDYNDFERYDEEYDEELDEDMDYEEEEADAEARPRKKKQTRKKPAKKTIYEVYEPSELERGHFTDKDNEIRSADIPERFQLREIPMTTTEEGELEEEAEWIHKLGFLAPTVSTQDKEVVSAAPVAAAAEDNWDEWDDEPVAAAPTPVAKGGMEDKIRDALNFMRNQHFEVPFITHYRKEYVEPELKVTDLWTILKWDEKFCQLKKRKRNLMQLFRNMQNYQCDEIMKDPEKPLADDLRIINDEDIERLRSVQTIEELRDAYVQFILYYGKDIPKMHEVIRKKRQEERLEKIRSRRRINEETGEEIIEEDEEEDEEDVPGDDNEKLKQAIRTDGYSLCMRSGIGGLAKKFGLTPQQFGENMRDNYTRHEVEQYPVEPLEVSQDYVCNKFPKPEDVLKAARYMVATQLAHEPLVRQCVRSTYFERAKLSVKPTKKGLKEIDENHSCYSVKYLKNKPVKDLQKEQFLKIDLAQQEGLILTTISMDGNEVTNMYLDEIKQLYYRDEFSKNVQEWNDQRVKVLELTLTKFLYPSFEKELRTKLLMEAKECVIKYCAANLSNWLKVAPYQVDAGMDEDEDYDTSNGIRVMAIAYTPDRDTAAYAALVNGDGEMTDFLKLPHILKRIDAFMESQREAKESEMTRMRQFIASKKPHVVVVGGESREALMIVEDVKKVVGELVDSEQMPCISVELLDNELADVYMKSKKSETDFRDYPLLLRQAISLGRRLQDPLIEFSQLCGPDEDILCLKYHPLQDNVPKDDLLHALYLEFINCTNEVGIDVNRAIAHPHTSNLVQFVCGLGPRKAASLLKVLKQTNSRLENRTQLVTVGHMGPKVFINCAGFIKIDTNSLGDSTEAYVEVLDGSRVHPEAYDWARKMAVDALEYDEMAEDANPASALEEILDNPDKLKDLDLDAFAEELERQGFGNKSITLYDIRNELNNRYKDLRNPFRTATMEEKFNMLTKETPETFFVGKLATAIVTGIAHRKPQGEQLDQANPVRNDETGLWQCPFCQKNDFLEVSEVWNHFDAGNCQGQATGVKVRLDNGILGFIPTKNISDKHVVNPEERVRVGMSLHCRIAKINIETFRVDLTSKSSDLMDKNGEWRPAKDQYYDEEAEEEDKKSAEDLKKKQCRQTYIKRVIVHPSFHNIDYKDTEKLMQTMDQGDVVVRPSSKGADHLTVTWKVADGINQHIDVREEGKENTFSLGQSLWINNEEFEDLDEIIARYVQPMAAFARDLFGFKYFRDSNGGAKEMMEKLIMEDKKKFPSKIPYFVTSSKELPGKFMLSYLPRNKCRHEFITVTPEGFRFRNQIFHSHNALFRWFKEHFRDTIPGTPANVSTRTPMIQSAYNTPSINIAHLDPQAIQRAAANIPSHVYNTLSQVASQTPSMHGGHYSGYAGYGYPQTPMTTPMITPSYHAIATPSHSVATPRYQQTPQQWPHPSQTPRTPSQRHMAMAKAHSSASSSASASTIVDWGKEAEMWAKRRQQAHGGVTPRGGITPRAAARATPSIRGTPMSHCESKRKLVEKLLFDYTVNEWKMGAKDSKPCCITYEEAVLRVSEGESRRLRDAFRRASTLNGSITKQSFIKEVLGEWVPTKLSEHIFQASGGTQKGINYKDLLCGLVLLTRGNREEKIKFIFCLYANESGTHVIKDEMVKLVQACEDGFVPEAVAHCFIESEKVTFDEFRQWLCEHPHATTLTRWLLQEPCSVSLSNESETPTFYQTLSGVTHLEETDIVELEKRYWTLKAQSRSGKFDLETLMPLISPAIPASLCEGFFNAFDENRDGHIDFKEMACGVSAACRGPVVERHKFCFKIFDRDRDGLLSSRELEKMVFAMVLIRKEARSLEDADNDILKIFDINETVADVLKRFDSNEDDAITLDEYLMWAVDQPLSTDFLTLLFQVLNMFICHLVLGLHPATREEEGEIIRGWLEREERHGLQVGQFWYLIAMEWWNSWHEYINYQPLSDEMSGSTLSLNSNTSQNGSLKRTKLQRKALGNESSVARSNDDPSVIITSATFSNDDNAELVNGDGTNRNWNSTRLPLVSGAQSTNGSNNSPKKLLCVSAASGNGELSRSNSVAPSPSHSPRVLRKINGIVAFFPNIQPQRPGAIDNQSLIVPNAQKVITLTGEGGKIRRNATLSRGKDFELVPETVWNALQQWYGGTPALPRQVIQPKHGEAELELYPLCLRLLRHHIPANRPQTNAWPGMVGGYGGTAVGAGYNYSPQSPLAPKKYLAYLSSFSRLAMLKNVFDFLSIRLRIRPEDMRLWHYRDENNMSLLEEDCISLEMLGFEDNEQVLIEVRNKDQTWPEEMVLLANRNNRTDRKKLVPAEKGATGLNNLGNTCFMNAALQCVSNTQPLTQYFTNNMHLYELNRLNPHGMKGHIAKRYGDLVQDLWSGAARTIAPLKLRWTIGKYAPRFNGFQQHDSQELLAFLLDGLHEDLNRVHDKPYAELKDSDGRSDVIVAQEAWENHILRNKSIIVDLFHGQLKSAVTCKVCGHESVRFDPFNYLSLPLPMESCIHVEIVVFRLDGSIPYKYGLRLNMDEKYRAIRQCLSQFCGIPNDQIMLVEVIGSMIKSVPADDQKIKSVIVGQLYAYEIPLHNECFMTEEMKQTVPLLQRSNVVSFRKIQENLPNNNNILTLDNHNNNKTSNEFPTNGTLTNEFSESMLPFQTRNMSSSGSLMSSSMISNSSQSDLGENFQGFVIAYHRKMIRQDVYFLSSQKSRASLFGMPLIIPCNASTTHLNLYQAVWIQLSRLVSPLPPSEANVPNHAQDCDNSLGYEFPFTLKAVRKDGMMCAWCQWYRFCRGCVIECCELDFKMSTCYIAIDWDPTALHLRYQTSQERVFFDHPSVEQACRLQSQPIDLDSCLQAFTKEEELGEDEKYYCSKCKQHQLASKKLQIWRLPPILIIHLKRFQFVNGRWIKSQKIVKFPFNNFDPTNYLATIPKQTILQQRFSQEGAGEGILPILKTVVTESMKGNGNVELIDDQTENTLQPEQPEAVKEIVKLNGPKNGPLNENVIFCPQDFHQHRLLKGFDPYNVKYQLYAIACHSGILGGGHYISYARNLHNRWYCYNDSSCKEVEMDHIDSDSAYMLFYERDGIDYESYMPNVEVKLWKLDIFAVERNYCVSIYFTLIPFGRPLENGFSLRKSDAINPIDVRKHIFEVELSYGVVVVGVSFRVL</sequence>
<dbReference type="PROSITE" id="PS51283">
    <property type="entry name" value="DUSP"/>
    <property type="match status" value="1"/>
</dbReference>
<evidence type="ECO:0000256" key="17">
    <source>
        <dbReference type="ARBA" id="ARBA00023242"/>
    </source>
</evidence>
<evidence type="ECO:0000256" key="16">
    <source>
        <dbReference type="ARBA" id="ARBA00023186"/>
    </source>
</evidence>
<keyword evidence="17" id="KW-0539">Nucleus</keyword>
<dbReference type="FunFam" id="1.10.10.650:FF:000002">
    <property type="entry name" value="Transcription elongation factor spt6"/>
    <property type="match status" value="1"/>
</dbReference>
<dbReference type="InterPro" id="IPR001394">
    <property type="entry name" value="Peptidase_C19_UCH"/>
</dbReference>
<dbReference type="Pfam" id="PF14633">
    <property type="entry name" value="SH2_2"/>
    <property type="match status" value="1"/>
</dbReference>
<feature type="domain" description="SH2" evidence="22">
    <location>
        <begin position="1306"/>
        <end position="1396"/>
    </location>
</feature>
<dbReference type="InterPro" id="IPR057368">
    <property type="entry name" value="USP32_N"/>
</dbReference>
<keyword evidence="20" id="KW-0727">SH2 domain</keyword>
<dbReference type="InterPro" id="IPR010994">
    <property type="entry name" value="RuvA_2-like"/>
</dbReference>
<dbReference type="Pfam" id="PF06337">
    <property type="entry name" value="DUSP"/>
    <property type="match status" value="1"/>
</dbReference>
<dbReference type="InterPro" id="IPR035420">
    <property type="entry name" value="Spt6_SH2"/>
</dbReference>
<evidence type="ECO:0000256" key="20">
    <source>
        <dbReference type="PROSITE-ProRule" id="PRU00191"/>
    </source>
</evidence>
<reference evidence="27" key="2">
    <citation type="submission" date="2015-02" db="UniProtKB">
        <authorList>
            <consortium name="EnsemblMetazoa"/>
        </authorList>
    </citation>
    <scope>IDENTIFICATION</scope>
</reference>
<feature type="compositionally biased region" description="Basic and acidic residues" evidence="21">
    <location>
        <begin position="88"/>
        <end position="101"/>
    </location>
</feature>
<dbReference type="FunFam" id="3.30.505.10:FF:000089">
    <property type="entry name" value="Transcription elongation factor spt6"/>
    <property type="match status" value="1"/>
</dbReference>
<evidence type="ECO:0000313" key="27">
    <source>
        <dbReference type="EnsemblMetazoa" id="SMAR009236-PA"/>
    </source>
</evidence>
<dbReference type="GO" id="GO:0016579">
    <property type="term" value="P:protein deubiquitination"/>
    <property type="evidence" value="ECO:0007669"/>
    <property type="project" value="InterPro"/>
</dbReference>
<dbReference type="InterPro" id="IPR002048">
    <property type="entry name" value="EF_hand_dom"/>
</dbReference>
<dbReference type="GO" id="GO:0060429">
    <property type="term" value="P:epithelium development"/>
    <property type="evidence" value="ECO:0007669"/>
    <property type="project" value="UniProtKB-ARBA"/>
</dbReference>
<dbReference type="Gene3D" id="2.40.50.140">
    <property type="entry name" value="Nucleic acid-binding proteins"/>
    <property type="match status" value="1"/>
</dbReference>
<dbReference type="CDD" id="cd00164">
    <property type="entry name" value="S1_like"/>
    <property type="match status" value="1"/>
</dbReference>
<dbReference type="SUPFAM" id="SSF55550">
    <property type="entry name" value="SH2 domain"/>
    <property type="match status" value="1"/>
</dbReference>
<dbReference type="FunFam" id="3.90.70.10:FF:000018">
    <property type="entry name" value="Ubiquitin carboxyl-terminal hydrolase 32"/>
    <property type="match status" value="1"/>
</dbReference>
<feature type="compositionally biased region" description="Low complexity" evidence="21">
    <location>
        <begin position="2139"/>
        <end position="2154"/>
    </location>
</feature>
<dbReference type="SMART" id="SM00695">
    <property type="entry name" value="DUSP"/>
    <property type="match status" value="1"/>
</dbReference>
<evidence type="ECO:0000259" key="24">
    <source>
        <dbReference type="PROSITE" id="PS50222"/>
    </source>
</evidence>
<dbReference type="InterPro" id="IPR036860">
    <property type="entry name" value="SH2_dom_sf"/>
</dbReference>
<evidence type="ECO:0000256" key="8">
    <source>
        <dbReference type="ARBA" id="ARBA00022723"/>
    </source>
</evidence>
<dbReference type="PROSITE" id="PS50235">
    <property type="entry name" value="USP_3"/>
    <property type="match status" value="1"/>
</dbReference>
<dbReference type="InterPro" id="IPR006615">
    <property type="entry name" value="Pept_C19_DUSP"/>
</dbReference>
<dbReference type="Gene3D" id="3.30.420.140">
    <property type="entry name" value="YqgF/RNase H-like domain"/>
    <property type="match status" value="1"/>
</dbReference>
<dbReference type="eggNOG" id="KOG1856">
    <property type="taxonomic scope" value="Eukaryota"/>
</dbReference>
<evidence type="ECO:0000256" key="12">
    <source>
        <dbReference type="ARBA" id="ARBA00022807"/>
    </source>
</evidence>
<dbReference type="Pfam" id="PF14639">
    <property type="entry name" value="YqgF"/>
    <property type="match status" value="1"/>
</dbReference>
<feature type="domain" description="EF-hand" evidence="24">
    <location>
        <begin position="1936"/>
        <end position="1971"/>
    </location>
</feature>
<feature type="domain" description="EF-hand" evidence="24">
    <location>
        <begin position="1972"/>
        <end position="2007"/>
    </location>
</feature>
<dbReference type="InterPro" id="IPR018200">
    <property type="entry name" value="USP_CS"/>
</dbReference>
<feature type="compositionally biased region" description="Acidic residues" evidence="21">
    <location>
        <begin position="21"/>
        <end position="33"/>
    </location>
</feature>
<evidence type="ECO:0000256" key="21">
    <source>
        <dbReference type="SAM" id="MobiDB-lite"/>
    </source>
</evidence>
<dbReference type="Gene3D" id="3.90.70.10">
    <property type="entry name" value="Cysteine proteinases"/>
    <property type="match status" value="2"/>
</dbReference>
<dbReference type="Proteomes" id="UP000014500">
    <property type="component" value="Unassembled WGS sequence"/>
</dbReference>
<evidence type="ECO:0000313" key="28">
    <source>
        <dbReference type="Proteomes" id="UP000014500"/>
    </source>
</evidence>
<dbReference type="InterPro" id="IPR028083">
    <property type="entry name" value="Spt6_acidic_N_dom"/>
</dbReference>
<dbReference type="InterPro" id="IPR028088">
    <property type="entry name" value="Spt6_HTH_DNA-bd_dom"/>
</dbReference>
<dbReference type="FunFam" id="3.30.420.140:FF:000004">
    <property type="entry name" value="Transcription elongation factor spt6"/>
    <property type="match status" value="1"/>
</dbReference>
<dbReference type="GO" id="GO:0008023">
    <property type="term" value="C:transcription elongation factor complex"/>
    <property type="evidence" value="ECO:0007669"/>
    <property type="project" value="TreeGrafter"/>
</dbReference>
<dbReference type="Pfam" id="PF25265">
    <property type="entry name" value="USP32_N"/>
    <property type="match status" value="1"/>
</dbReference>
<evidence type="ECO:0000259" key="22">
    <source>
        <dbReference type="PROSITE" id="PS50001"/>
    </source>
</evidence>
<evidence type="ECO:0000259" key="23">
    <source>
        <dbReference type="PROSITE" id="PS50126"/>
    </source>
</evidence>
<evidence type="ECO:0000256" key="11">
    <source>
        <dbReference type="ARBA" id="ARBA00022801"/>
    </source>
</evidence>
<dbReference type="HOGENOM" id="CLU_225101_0_0_1"/>
<feature type="region of interest" description="Disordered" evidence="21">
    <location>
        <begin position="187"/>
        <end position="223"/>
    </location>
</feature>
<comment type="subcellular location">
    <subcellularLocation>
        <location evidence="2">Nucleus</location>
    </subcellularLocation>
</comment>
<dbReference type="Gene3D" id="1.10.150.850">
    <property type="entry name" value="Spt6, helix-hairpin-helix domain"/>
    <property type="match status" value="1"/>
</dbReference>
<dbReference type="FunFam" id="1.10.3500.10:FF:000006">
    <property type="entry name" value="Transcription elongation factor spt6"/>
    <property type="match status" value="1"/>
</dbReference>
<dbReference type="Pfam" id="PF17674">
    <property type="entry name" value="HHH_9"/>
    <property type="match status" value="1"/>
</dbReference>
<evidence type="ECO:0000256" key="7">
    <source>
        <dbReference type="ARBA" id="ARBA00022670"/>
    </source>
</evidence>
<feature type="region of interest" description="Disordered" evidence="21">
    <location>
        <begin position="478"/>
        <end position="498"/>
    </location>
</feature>
<dbReference type="InterPro" id="IPR028889">
    <property type="entry name" value="USP"/>
</dbReference>
<dbReference type="InterPro" id="IPR003029">
    <property type="entry name" value="S1_domain"/>
</dbReference>
<dbReference type="InterPro" id="IPR000980">
    <property type="entry name" value="SH2"/>
</dbReference>
<evidence type="ECO:0000259" key="25">
    <source>
        <dbReference type="PROSITE" id="PS50235"/>
    </source>
</evidence>
<dbReference type="InterPro" id="IPR023323">
    <property type="entry name" value="Tex-like_dom_sf"/>
</dbReference>
<dbReference type="GO" id="GO:0140673">
    <property type="term" value="P:transcription elongation-coupled chromatin remodeling"/>
    <property type="evidence" value="ECO:0007669"/>
    <property type="project" value="InterPro"/>
</dbReference>
<dbReference type="CDD" id="cd00051">
    <property type="entry name" value="EFh"/>
    <property type="match status" value="1"/>
</dbReference>
<feature type="domain" description="USP" evidence="25">
    <location>
        <begin position="2502"/>
        <end position="3265"/>
    </location>
</feature>
<dbReference type="InterPro" id="IPR023319">
    <property type="entry name" value="Tex-like_HTH_dom_sf"/>
</dbReference>
<dbReference type="GO" id="GO:0005509">
    <property type="term" value="F:calcium ion binding"/>
    <property type="evidence" value="ECO:0007669"/>
    <property type="project" value="InterPro"/>
</dbReference>
<dbReference type="SMART" id="SM00316">
    <property type="entry name" value="S1"/>
    <property type="match status" value="1"/>
</dbReference>
<dbReference type="PROSITE" id="PS50001">
    <property type="entry name" value="SH2"/>
    <property type="match status" value="1"/>
</dbReference>
<dbReference type="InterPro" id="IPR028231">
    <property type="entry name" value="Spt6_YqgF"/>
</dbReference>
<dbReference type="InterPro" id="IPR012337">
    <property type="entry name" value="RNaseH-like_sf"/>
</dbReference>
<dbReference type="InterPro" id="IPR012340">
    <property type="entry name" value="NA-bd_OB-fold"/>
</dbReference>
<evidence type="ECO:0000256" key="6">
    <source>
        <dbReference type="ARBA" id="ARBA00022553"/>
    </source>
</evidence>
<feature type="compositionally biased region" description="Acidic residues" evidence="21">
    <location>
        <begin position="478"/>
        <end position="497"/>
    </location>
</feature>
<dbReference type="Gene3D" id="3.10.20.90">
    <property type="entry name" value="Phosphatidylinositol 3-kinase Catalytic Subunit, Chain A, domain 1"/>
    <property type="match status" value="1"/>
</dbReference>
<dbReference type="Pfam" id="PF00575">
    <property type="entry name" value="S1"/>
    <property type="match status" value="1"/>
</dbReference>
<dbReference type="PROSITE" id="PS00972">
    <property type="entry name" value="USP_1"/>
    <property type="match status" value="1"/>
</dbReference>
<dbReference type="InterPro" id="IPR006641">
    <property type="entry name" value="YqgF/RNaseH-like_dom"/>
</dbReference>
<dbReference type="GO" id="GO:0042393">
    <property type="term" value="F:histone binding"/>
    <property type="evidence" value="ECO:0007669"/>
    <property type="project" value="TreeGrafter"/>
</dbReference>
<dbReference type="EnsemblMetazoa" id="SMAR009236-RA">
    <property type="protein sequence ID" value="SMAR009236-PA"/>
    <property type="gene ID" value="SMAR009236"/>
</dbReference>
<keyword evidence="8" id="KW-0479">Metal-binding</keyword>
<dbReference type="InterPro" id="IPR042066">
    <property type="entry name" value="Spt6_death-like"/>
</dbReference>
<dbReference type="FunFam" id="1.10.150.850:FF:000004">
    <property type="entry name" value="Transcription elongation factor SPT6"/>
    <property type="match status" value="1"/>
</dbReference>
<dbReference type="SUPFAM" id="SSF143791">
    <property type="entry name" value="DUSP-like"/>
    <property type="match status" value="1"/>
</dbReference>
<dbReference type="STRING" id="126957.T1J6G6"/>
<protein>
    <recommendedName>
        <fullName evidence="5">Transcription elongation factor SPT6</fullName>
        <ecNumber evidence="4">3.4.19.12</ecNumber>
    </recommendedName>
    <alternativeName>
        <fullName evidence="18">Transcription elongation factor spt6</fullName>
    </alternativeName>
    <alternativeName>
        <fullName evidence="19">Ubiquitin carboxyl-terminal hydrolase 32</fullName>
    </alternativeName>
</protein>
<feature type="compositionally biased region" description="Acidic residues" evidence="21">
    <location>
        <begin position="132"/>
        <end position="149"/>
    </location>
</feature>
<keyword evidence="28" id="KW-1185">Reference proteome</keyword>
<dbReference type="InterPro" id="IPR037027">
    <property type="entry name" value="YqgF/RNaseH-like_dom_sf"/>
</dbReference>
<dbReference type="Gene3D" id="1.10.3500.10">
    <property type="entry name" value="Tex N-terminal region-like"/>
    <property type="match status" value="1"/>
</dbReference>
<dbReference type="SUPFAM" id="SSF50249">
    <property type="entry name" value="Nucleic acid-binding proteins"/>
    <property type="match status" value="1"/>
</dbReference>
<dbReference type="GO" id="GO:0034728">
    <property type="term" value="P:nucleosome organization"/>
    <property type="evidence" value="ECO:0007669"/>
    <property type="project" value="TreeGrafter"/>
</dbReference>
<feature type="compositionally biased region" description="Basic residues" evidence="21">
    <location>
        <begin position="211"/>
        <end position="223"/>
    </location>
</feature>
<dbReference type="GO" id="GO:0031491">
    <property type="term" value="F:nucleosome binding"/>
    <property type="evidence" value="ECO:0007669"/>
    <property type="project" value="TreeGrafter"/>
</dbReference>
<proteinExistence type="inferred from homology"/>
<evidence type="ECO:0000256" key="5">
    <source>
        <dbReference type="ARBA" id="ARBA00020248"/>
    </source>
</evidence>
<feature type="compositionally biased region" description="Polar residues" evidence="21">
    <location>
        <begin position="1594"/>
        <end position="1619"/>
    </location>
</feature>
<dbReference type="FunFam" id="1.10.10.2740:FF:000001">
    <property type="entry name" value="Transcription elongation factor spt6"/>
    <property type="match status" value="1"/>
</dbReference>
<dbReference type="Gene3D" id="1.10.10.2740">
    <property type="entry name" value="Spt6, Death-like domain"/>
    <property type="match status" value="1"/>
</dbReference>
<dbReference type="CDD" id="cd09928">
    <property type="entry name" value="SH2_Cterm_SPT6_like"/>
    <property type="match status" value="1"/>
</dbReference>